<evidence type="ECO:0000256" key="1">
    <source>
        <dbReference type="SAM" id="MobiDB-lite"/>
    </source>
</evidence>
<evidence type="ECO:0000313" key="3">
    <source>
        <dbReference type="EMBL" id="WPU65717.1"/>
    </source>
</evidence>
<dbReference type="RefSeq" id="WP_321396738.1">
    <property type="nucleotide sequence ID" value="NZ_CP139487.1"/>
</dbReference>
<sequence length="344" mass="38956">MLSQGLVQGLVDGVVVFATDLLMPAMAVFFVLAISLRCLIYYTVKREDWFAKEFSKRVKKFMDARDEKADQSFYVICKRLLEITYYEVFEIRSIMKRRNPDAIMTVTDRVFLVQQGSARIVTDTLKQVKYLKWGERPKFLEISNTVLRNNPCFNKVFGIVPVAVFNDFLNTVPGLFIVGGIFGTFLGIMKALPELGGMNLSDVEGSKLIMDNFLLKISFSMSTSIIGIILSVSMSLANTFFSCEKVYMETVERLENEFDTLWNMSASNKLPAEVSNFEAERDPIEVLSEDLIAKELNVEVGFVTLVRPISKWWGKMGKSNPQQKYDEIPVAAAKAPEKEDKEAA</sequence>
<evidence type="ECO:0000313" key="4">
    <source>
        <dbReference type="Proteomes" id="UP001324634"/>
    </source>
</evidence>
<evidence type="ECO:0000256" key="2">
    <source>
        <dbReference type="SAM" id="Phobius"/>
    </source>
</evidence>
<keyword evidence="2" id="KW-0812">Transmembrane</keyword>
<organism evidence="3 4">
    <name type="scientific">Peredibacter starrii</name>
    <dbReference type="NCBI Taxonomy" id="28202"/>
    <lineage>
        <taxon>Bacteria</taxon>
        <taxon>Pseudomonadati</taxon>
        <taxon>Bdellovibrionota</taxon>
        <taxon>Bacteriovoracia</taxon>
        <taxon>Bacteriovoracales</taxon>
        <taxon>Bacteriovoracaceae</taxon>
        <taxon>Peredibacter</taxon>
    </lineage>
</organism>
<dbReference type="EMBL" id="CP139487">
    <property type="protein sequence ID" value="WPU65717.1"/>
    <property type="molecule type" value="Genomic_DNA"/>
</dbReference>
<accession>A0AAX4HR62</accession>
<feature type="transmembrane region" description="Helical" evidence="2">
    <location>
        <begin position="175"/>
        <end position="193"/>
    </location>
</feature>
<feature type="transmembrane region" description="Helical" evidence="2">
    <location>
        <begin position="21"/>
        <end position="44"/>
    </location>
</feature>
<name>A0AAX4HR62_9BACT</name>
<dbReference type="AlphaFoldDB" id="A0AAX4HR62"/>
<gene>
    <name evidence="3" type="ORF">SOO65_03060</name>
</gene>
<feature type="transmembrane region" description="Helical" evidence="2">
    <location>
        <begin position="213"/>
        <end position="232"/>
    </location>
</feature>
<reference evidence="3 4" key="1">
    <citation type="submission" date="2023-11" db="EMBL/GenBank/DDBJ databases">
        <title>Peredibacter starrii A3.12.</title>
        <authorList>
            <person name="Mitchell R.J."/>
        </authorList>
    </citation>
    <scope>NUCLEOTIDE SEQUENCE [LARGE SCALE GENOMIC DNA]</scope>
    <source>
        <strain evidence="3 4">A3.12</strain>
    </source>
</reference>
<proteinExistence type="predicted"/>
<dbReference type="Proteomes" id="UP001324634">
    <property type="component" value="Chromosome"/>
</dbReference>
<dbReference type="KEGG" id="psti:SOO65_03060"/>
<evidence type="ECO:0008006" key="5">
    <source>
        <dbReference type="Google" id="ProtNLM"/>
    </source>
</evidence>
<feature type="region of interest" description="Disordered" evidence="1">
    <location>
        <begin position="318"/>
        <end position="344"/>
    </location>
</feature>
<keyword evidence="2" id="KW-0472">Membrane</keyword>
<keyword evidence="4" id="KW-1185">Reference proteome</keyword>
<keyword evidence="2" id="KW-1133">Transmembrane helix</keyword>
<protein>
    <recommendedName>
        <fullName evidence="5">MotA/TolQ/ExbB proton channel domain-containing protein</fullName>
    </recommendedName>
</protein>
<feature type="compositionally biased region" description="Basic and acidic residues" evidence="1">
    <location>
        <begin position="335"/>
        <end position="344"/>
    </location>
</feature>